<keyword evidence="14" id="KW-1185">Reference proteome</keyword>
<dbReference type="Proteomes" id="UP000837801">
    <property type="component" value="Unassembled WGS sequence"/>
</dbReference>
<feature type="compositionally biased region" description="Basic and acidic residues" evidence="10">
    <location>
        <begin position="766"/>
        <end position="781"/>
    </location>
</feature>
<feature type="domain" description="Potassium channel" evidence="12">
    <location>
        <begin position="366"/>
        <end position="439"/>
    </location>
</feature>
<dbReference type="GO" id="GO:0005886">
    <property type="term" value="C:plasma membrane"/>
    <property type="evidence" value="ECO:0007669"/>
    <property type="project" value="TreeGrafter"/>
</dbReference>
<feature type="compositionally biased region" description="Low complexity" evidence="10">
    <location>
        <begin position="83"/>
        <end position="102"/>
    </location>
</feature>
<feature type="compositionally biased region" description="Polar residues" evidence="10">
    <location>
        <begin position="632"/>
        <end position="646"/>
    </location>
</feature>
<accession>A0A9P0VVY5</accession>
<dbReference type="InterPro" id="IPR013099">
    <property type="entry name" value="K_chnl_dom"/>
</dbReference>
<dbReference type="GO" id="GO:0030322">
    <property type="term" value="P:stabilization of membrane potential"/>
    <property type="evidence" value="ECO:0007669"/>
    <property type="project" value="TreeGrafter"/>
</dbReference>
<feature type="compositionally biased region" description="Polar residues" evidence="10">
    <location>
        <begin position="124"/>
        <end position="138"/>
    </location>
</feature>
<feature type="transmembrane region" description="Helical" evidence="11">
    <location>
        <begin position="240"/>
        <end position="261"/>
    </location>
</feature>
<feature type="coiled-coil region" evidence="9">
    <location>
        <begin position="688"/>
        <end position="726"/>
    </location>
</feature>
<keyword evidence="6 11" id="KW-0472">Membrane</keyword>
<feature type="region of interest" description="Disordered" evidence="10">
    <location>
        <begin position="733"/>
        <end position="810"/>
    </location>
</feature>
<evidence type="ECO:0000259" key="12">
    <source>
        <dbReference type="Pfam" id="PF07885"/>
    </source>
</evidence>
<dbReference type="SUPFAM" id="SSF81324">
    <property type="entry name" value="Voltage-gated potassium channels"/>
    <property type="match status" value="2"/>
</dbReference>
<keyword evidence="2 8" id="KW-0813">Transport</keyword>
<keyword evidence="7 8" id="KW-0407">Ion channel</keyword>
<feature type="region of interest" description="Disordered" evidence="10">
    <location>
        <begin position="614"/>
        <end position="671"/>
    </location>
</feature>
<evidence type="ECO:0000256" key="5">
    <source>
        <dbReference type="ARBA" id="ARBA00023065"/>
    </source>
</evidence>
<comment type="caution">
    <text evidence="13">The sequence shown here is derived from an EMBL/GenBank/DDBJ whole genome shotgun (WGS) entry which is preliminary data.</text>
</comment>
<dbReference type="InterPro" id="IPR003280">
    <property type="entry name" value="2pore_dom_K_chnl"/>
</dbReference>
<comment type="similarity">
    <text evidence="8">Belongs to the two pore domain potassium channel (TC 1.A.1.8) family.</text>
</comment>
<protein>
    <submittedName>
        <fullName evidence="13">Outward-rectifier potassium channel Tok1p</fullName>
    </submittedName>
</protein>
<feature type="transmembrane region" description="Helical" evidence="11">
    <location>
        <begin position="527"/>
        <end position="544"/>
    </location>
</feature>
<keyword evidence="3 8" id="KW-0812">Transmembrane</keyword>
<dbReference type="GO" id="GO:0015271">
    <property type="term" value="F:outward rectifier potassium channel activity"/>
    <property type="evidence" value="ECO:0007669"/>
    <property type="project" value="TreeGrafter"/>
</dbReference>
<feature type="transmembrane region" description="Helical" evidence="11">
    <location>
        <begin position="360"/>
        <end position="382"/>
    </location>
</feature>
<keyword evidence="4 11" id="KW-1133">Transmembrane helix</keyword>
<dbReference type="OrthoDB" id="297496at2759"/>
<evidence type="ECO:0000256" key="6">
    <source>
        <dbReference type="ARBA" id="ARBA00023136"/>
    </source>
</evidence>
<feature type="transmembrane region" description="Helical" evidence="11">
    <location>
        <begin position="317"/>
        <end position="340"/>
    </location>
</feature>
<evidence type="ECO:0000256" key="2">
    <source>
        <dbReference type="ARBA" id="ARBA00022448"/>
    </source>
</evidence>
<name>A0A9P0VVY5_9ASCO</name>
<feature type="transmembrane region" description="Helical" evidence="11">
    <location>
        <begin position="191"/>
        <end position="220"/>
    </location>
</feature>
<evidence type="ECO:0000256" key="11">
    <source>
        <dbReference type="SAM" id="Phobius"/>
    </source>
</evidence>
<evidence type="ECO:0000313" key="14">
    <source>
        <dbReference type="Proteomes" id="UP000837801"/>
    </source>
</evidence>
<evidence type="ECO:0000256" key="1">
    <source>
        <dbReference type="ARBA" id="ARBA00004141"/>
    </source>
</evidence>
<evidence type="ECO:0000256" key="7">
    <source>
        <dbReference type="ARBA" id="ARBA00023303"/>
    </source>
</evidence>
<reference evidence="13" key="1">
    <citation type="submission" date="2022-03" db="EMBL/GenBank/DDBJ databases">
        <authorList>
            <person name="Legras J.-L."/>
            <person name="Devillers H."/>
            <person name="Grondin C."/>
        </authorList>
    </citation>
    <scope>NUCLEOTIDE SEQUENCE</scope>
    <source>
        <strain evidence="13">CLIB 1423</strain>
    </source>
</reference>
<dbReference type="AlphaFoldDB" id="A0A9P0VVY5"/>
<feature type="region of interest" description="Disordered" evidence="10">
    <location>
        <begin position="55"/>
        <end position="138"/>
    </location>
</feature>
<dbReference type="Gene3D" id="1.10.287.70">
    <property type="match status" value="2"/>
</dbReference>
<feature type="compositionally biased region" description="Acidic residues" evidence="10">
    <location>
        <begin position="648"/>
        <end position="670"/>
    </location>
</feature>
<dbReference type="PANTHER" id="PTHR11003:SF291">
    <property type="entry name" value="IP11374P"/>
    <property type="match status" value="1"/>
</dbReference>
<feature type="transmembrane region" description="Helical" evidence="11">
    <location>
        <begin position="499"/>
        <end position="521"/>
    </location>
</feature>
<keyword evidence="5 8" id="KW-0406">Ion transport</keyword>
<evidence type="ECO:0000256" key="10">
    <source>
        <dbReference type="SAM" id="MobiDB-lite"/>
    </source>
</evidence>
<dbReference type="EMBL" id="CAKXYY010000001">
    <property type="protein sequence ID" value="CAH2350475.1"/>
    <property type="molecule type" value="Genomic_DNA"/>
</dbReference>
<feature type="transmembrane region" description="Helical" evidence="11">
    <location>
        <begin position="273"/>
        <end position="297"/>
    </location>
</feature>
<dbReference type="PRINTS" id="PR01333">
    <property type="entry name" value="2POREKCHANEL"/>
</dbReference>
<evidence type="ECO:0000256" key="8">
    <source>
        <dbReference type="RuleBase" id="RU003857"/>
    </source>
</evidence>
<evidence type="ECO:0000256" key="4">
    <source>
        <dbReference type="ARBA" id="ARBA00022989"/>
    </source>
</evidence>
<evidence type="ECO:0000256" key="3">
    <source>
        <dbReference type="ARBA" id="ARBA00022692"/>
    </source>
</evidence>
<comment type="subcellular location">
    <subcellularLocation>
        <location evidence="1">Membrane</location>
        <topology evidence="1">Multi-pass membrane protein</topology>
    </subcellularLocation>
</comment>
<keyword evidence="9" id="KW-0175">Coiled coil</keyword>
<gene>
    <name evidence="13" type="ORF">CLIB1423_01S10946</name>
</gene>
<feature type="domain" description="Potassium channel" evidence="12">
    <location>
        <begin position="509"/>
        <end position="579"/>
    </location>
</feature>
<feature type="compositionally biased region" description="Basic and acidic residues" evidence="10">
    <location>
        <begin position="745"/>
        <end position="758"/>
    </location>
</feature>
<feature type="transmembrane region" description="Helical" evidence="11">
    <location>
        <begin position="415"/>
        <end position="435"/>
    </location>
</feature>
<sequence length="971" mass="110158">MTSKNPKPQSVLQRIKSATTSLGNTVIDYSSPEFDNDWQRSRQKLQPLLSAEQFERPTGLDLHRTGSQFSQSNLNLERKTTSRRNSTTPSRTISRTSSSSQTIKQNISDEQPNENNNDNHDCTSSDTTHSGSNLEPTDTIASFLSDQSDALNFPDSGTQPGRQMIALKHIINVPLSTLTTLTIKPGEPYFLLWYFISSYFPLITACLGPVANMISFIGLIQHWRMIVESGETINDDGYLLALNIMSFFFGLLGNVSLLMNFSGRVRYLVTQSVSISCWCTACALIVIDVAITKVRYFNGPVKIAKHDDPIHFSPTEGYWFAVFTAGLYFFCMLILSVNFLGYRLRKYPPTFNLGPKQRSLMIFTICLAIWLLIGGVVFAHMIPDLTYGSSLYFCTVSVLTIGLGDILPKSAGAKVLVLCFSLIGVLIMGLIITMIRQVVIAAGGPTIFWHQIERDRSRVLSSLNNSTTNNNNDEDITPEIAFHKMRKIRRDAKIRQGNFSLILTILNFMVFWLAGATVFYFAEGWSYFNAVYFCFLCLITIGYGDYAPKSYIGRAFFVCWGIGAIPLMTILISNVGDKLYDVANRLSYFMAKWFFPDYYRYLIQRRQERVQKRKEKWEEKRRQKQNRDTGIADTSGSKDANESIVSDDNADDESSISSLEEEEEDEDNYEDGDKMEEVVSEMDNTENLDQLENMLQTEDREKGITESRKKEVLRDLKQKVNSLRARSGKIVGTDPERQVQGYEKVASREKDRSHREDIMEPDIEANSEKGVDDPDLMHDDENVADDEGDLASASSSKNAGPGHIAFNDLPTPPPHGYHESIYTSKHSNGVARFANGNDNDNFREQMQNGITKLKQDFERIQNYLDCLRPLISDSIDQPSKRYTHEQWETFLGTLHSADETSSNPMSSDLYWLSESSPLRLPLNEPNYLMMKFVLRMDAKITGSIHDEIKDMERMVREAKSVQLSRPPRQEN</sequence>
<dbReference type="PANTHER" id="PTHR11003">
    <property type="entry name" value="POTASSIUM CHANNEL, SUBFAMILY K"/>
    <property type="match status" value="1"/>
</dbReference>
<feature type="compositionally biased region" description="Polar residues" evidence="10">
    <location>
        <begin position="103"/>
        <end position="116"/>
    </location>
</feature>
<feature type="transmembrane region" description="Helical" evidence="11">
    <location>
        <begin position="551"/>
        <end position="573"/>
    </location>
</feature>
<dbReference type="GO" id="GO:0022841">
    <property type="term" value="F:potassium ion leak channel activity"/>
    <property type="evidence" value="ECO:0007669"/>
    <property type="project" value="TreeGrafter"/>
</dbReference>
<evidence type="ECO:0000256" key="9">
    <source>
        <dbReference type="SAM" id="Coils"/>
    </source>
</evidence>
<dbReference type="Pfam" id="PF07885">
    <property type="entry name" value="Ion_trans_2"/>
    <property type="match status" value="2"/>
</dbReference>
<proteinExistence type="inferred from homology"/>
<feature type="compositionally biased region" description="Basic and acidic residues" evidence="10">
    <location>
        <begin position="614"/>
        <end position="627"/>
    </location>
</feature>
<evidence type="ECO:0000313" key="13">
    <source>
        <dbReference type="EMBL" id="CAH2350475.1"/>
    </source>
</evidence>
<organism evidence="13 14">
    <name type="scientific">[Candida] railenensis</name>
    <dbReference type="NCBI Taxonomy" id="45579"/>
    <lineage>
        <taxon>Eukaryota</taxon>
        <taxon>Fungi</taxon>
        <taxon>Dikarya</taxon>
        <taxon>Ascomycota</taxon>
        <taxon>Saccharomycotina</taxon>
        <taxon>Pichiomycetes</taxon>
        <taxon>Debaryomycetaceae</taxon>
        <taxon>Kurtzmaniella</taxon>
    </lineage>
</organism>
<feature type="compositionally biased region" description="Polar residues" evidence="10">
    <location>
        <begin position="65"/>
        <end position="75"/>
    </location>
</feature>